<gene>
    <name evidence="10" type="ORF">EDC57_1151</name>
</gene>
<evidence type="ECO:0000256" key="2">
    <source>
        <dbReference type="ARBA" id="ARBA00008205"/>
    </source>
</evidence>
<dbReference type="Gene3D" id="3.30.300.130">
    <property type="entry name" value="Fe-S cluster assembly (FSCA)"/>
    <property type="match status" value="1"/>
</dbReference>
<protein>
    <recommendedName>
        <fullName evidence="8">Iron-sulfur cluster carrier protein</fullName>
    </recommendedName>
</protein>
<evidence type="ECO:0000256" key="8">
    <source>
        <dbReference type="HAMAP-Rule" id="MF_02040"/>
    </source>
</evidence>
<evidence type="ECO:0000256" key="1">
    <source>
        <dbReference type="ARBA" id="ARBA00007352"/>
    </source>
</evidence>
<keyword evidence="6 8" id="KW-0408">Iron</keyword>
<dbReference type="GO" id="GO:0051539">
    <property type="term" value="F:4 iron, 4 sulfur cluster binding"/>
    <property type="evidence" value="ECO:0007669"/>
    <property type="project" value="TreeGrafter"/>
</dbReference>
<keyword evidence="11" id="KW-1185">Reference proteome</keyword>
<organism evidence="10 11">
    <name type="scientific">Inmirania thermothiophila</name>
    <dbReference type="NCBI Taxonomy" id="1750597"/>
    <lineage>
        <taxon>Bacteria</taxon>
        <taxon>Pseudomonadati</taxon>
        <taxon>Pseudomonadota</taxon>
        <taxon>Gammaproteobacteria</taxon>
        <taxon>Chromatiales</taxon>
        <taxon>Ectothiorhodospiraceae</taxon>
        <taxon>Inmirania</taxon>
    </lineage>
</organism>
<sequence>MSVEDAARKLGLEQRVLAALTAVTVGVDGSDVVTSGQVYDVVATGGAVRILIDPDKVPEPLQEELAQVIAPYVESLPGVERVVVKPRPRPVAQRERIPGIAHVVGVHSGKGGVGKSTVVVNLAVALAQRGLRVGLLDADVYGPSCPTLLGLSGRAEEDPEQGRIEPKVGHGVKVMSLGFLLPEGQALIWRGSLVDEGLPQLFEHVAWGELDVLLIDLPPGTSDVHIAVARYVRLAGIVTVTAPGQVSVDDVRRGMEMFADMAVPCLGLVENMSGVACRGCGHVAAVFGAGGAHELAEQTGLPLLAEIPFEPEVSELCDGGRPVVTAAPGSRTAEGIERIAAALVERLGLGARVEASA</sequence>
<dbReference type="InterPro" id="IPR019591">
    <property type="entry name" value="Mrp/NBP35_ATP-bd"/>
</dbReference>
<dbReference type="Gene3D" id="3.40.50.300">
    <property type="entry name" value="P-loop containing nucleotide triphosphate hydrolases"/>
    <property type="match status" value="1"/>
</dbReference>
<keyword evidence="4 8" id="KW-0547">Nucleotide-binding</keyword>
<keyword evidence="5 8" id="KW-0067">ATP-binding</keyword>
<reference evidence="10 11" key="1">
    <citation type="submission" date="2018-11" db="EMBL/GenBank/DDBJ databases">
        <title>Genomic Encyclopedia of Type Strains, Phase IV (KMG-IV): sequencing the most valuable type-strain genomes for metagenomic binning, comparative biology and taxonomic classification.</title>
        <authorList>
            <person name="Goeker M."/>
        </authorList>
    </citation>
    <scope>NUCLEOTIDE SEQUENCE [LARGE SCALE GENOMIC DNA]</scope>
    <source>
        <strain evidence="10 11">DSM 100275</strain>
    </source>
</reference>
<evidence type="ECO:0000256" key="6">
    <source>
        <dbReference type="ARBA" id="ARBA00023004"/>
    </source>
</evidence>
<keyword evidence="3 8" id="KW-0479">Metal-binding</keyword>
<evidence type="ECO:0000259" key="9">
    <source>
        <dbReference type="Pfam" id="PF01883"/>
    </source>
</evidence>
<dbReference type="SUPFAM" id="SSF117916">
    <property type="entry name" value="Fe-S cluster assembly (FSCA) domain-like"/>
    <property type="match status" value="1"/>
</dbReference>
<keyword evidence="7 8" id="KW-0411">Iron-sulfur</keyword>
<comment type="similarity">
    <text evidence="1">In the N-terminal section; belongs to the MIP18 family.</text>
</comment>
<evidence type="ECO:0000256" key="3">
    <source>
        <dbReference type="ARBA" id="ARBA00022723"/>
    </source>
</evidence>
<comment type="similarity">
    <text evidence="8">Belongs to the Mrp/NBP35 ATP-binding proteins family.</text>
</comment>
<dbReference type="RefSeq" id="WP_123400955.1">
    <property type="nucleotide sequence ID" value="NZ_RJVI01000002.1"/>
</dbReference>
<dbReference type="AlphaFoldDB" id="A0A3N1XZG8"/>
<dbReference type="Proteomes" id="UP000276634">
    <property type="component" value="Unassembled WGS sequence"/>
</dbReference>
<dbReference type="PROSITE" id="PS01215">
    <property type="entry name" value="MRP"/>
    <property type="match status" value="1"/>
</dbReference>
<accession>A0A3N1XZG8</accession>
<dbReference type="GO" id="GO:0046872">
    <property type="term" value="F:metal ion binding"/>
    <property type="evidence" value="ECO:0007669"/>
    <property type="project" value="UniProtKB-KW"/>
</dbReference>
<evidence type="ECO:0000313" key="11">
    <source>
        <dbReference type="Proteomes" id="UP000276634"/>
    </source>
</evidence>
<dbReference type="EMBL" id="RJVI01000002">
    <property type="protein sequence ID" value="ROR31969.1"/>
    <property type="molecule type" value="Genomic_DNA"/>
</dbReference>
<dbReference type="InterPro" id="IPR034904">
    <property type="entry name" value="FSCA_dom_sf"/>
</dbReference>
<comment type="similarity">
    <text evidence="2">In the C-terminal section; belongs to the Mrp/NBP35 ATP-binding proteins family.</text>
</comment>
<dbReference type="GO" id="GO:0016226">
    <property type="term" value="P:iron-sulfur cluster assembly"/>
    <property type="evidence" value="ECO:0007669"/>
    <property type="project" value="InterPro"/>
</dbReference>
<comment type="subunit">
    <text evidence="8">Homodimer.</text>
</comment>
<dbReference type="GO" id="GO:0005524">
    <property type="term" value="F:ATP binding"/>
    <property type="evidence" value="ECO:0007669"/>
    <property type="project" value="UniProtKB-UniRule"/>
</dbReference>
<dbReference type="GO" id="GO:0140663">
    <property type="term" value="F:ATP-dependent FeS chaperone activity"/>
    <property type="evidence" value="ECO:0007669"/>
    <property type="project" value="InterPro"/>
</dbReference>
<comment type="caution">
    <text evidence="10">The sequence shown here is derived from an EMBL/GenBank/DDBJ whole genome shotgun (WGS) entry which is preliminary data.</text>
</comment>
<dbReference type="InterPro" id="IPR000808">
    <property type="entry name" value="Mrp-like_CS"/>
</dbReference>
<evidence type="ECO:0000256" key="5">
    <source>
        <dbReference type="ARBA" id="ARBA00022840"/>
    </source>
</evidence>
<dbReference type="OrthoDB" id="7055979at2"/>
<name>A0A3N1XZG8_9GAMM</name>
<evidence type="ECO:0000313" key="10">
    <source>
        <dbReference type="EMBL" id="ROR31969.1"/>
    </source>
</evidence>
<dbReference type="InterPro" id="IPR033756">
    <property type="entry name" value="YlxH/NBP35"/>
</dbReference>
<dbReference type="InterPro" id="IPR002744">
    <property type="entry name" value="MIP18-like"/>
</dbReference>
<dbReference type="HAMAP" id="MF_02040">
    <property type="entry name" value="Mrp_NBP35"/>
    <property type="match status" value="1"/>
</dbReference>
<dbReference type="GO" id="GO:0016887">
    <property type="term" value="F:ATP hydrolysis activity"/>
    <property type="evidence" value="ECO:0007669"/>
    <property type="project" value="UniProtKB-UniRule"/>
</dbReference>
<dbReference type="SUPFAM" id="SSF52540">
    <property type="entry name" value="P-loop containing nucleoside triphosphate hydrolases"/>
    <property type="match status" value="1"/>
</dbReference>
<evidence type="ECO:0000256" key="7">
    <source>
        <dbReference type="ARBA" id="ARBA00023014"/>
    </source>
</evidence>
<dbReference type="Pfam" id="PF01883">
    <property type="entry name" value="FeS_assembly_P"/>
    <property type="match status" value="1"/>
</dbReference>
<evidence type="ECO:0000256" key="4">
    <source>
        <dbReference type="ARBA" id="ARBA00022741"/>
    </source>
</evidence>
<feature type="domain" description="MIP18 family-like" evidence="9">
    <location>
        <begin position="13"/>
        <end position="82"/>
    </location>
</feature>
<dbReference type="PANTHER" id="PTHR42961:SF2">
    <property type="entry name" value="IRON-SULFUR PROTEIN NUBPL"/>
    <property type="match status" value="1"/>
</dbReference>
<dbReference type="CDD" id="cd02037">
    <property type="entry name" value="Mrp_NBP35"/>
    <property type="match status" value="1"/>
</dbReference>
<dbReference type="FunFam" id="3.40.50.300:FF:001119">
    <property type="entry name" value="Iron-sulfur cluster carrier protein"/>
    <property type="match status" value="1"/>
</dbReference>
<keyword evidence="8" id="KW-0378">Hydrolase</keyword>
<dbReference type="InterPro" id="IPR044304">
    <property type="entry name" value="NUBPL-like"/>
</dbReference>
<comment type="function">
    <text evidence="8">Binds and transfers iron-sulfur (Fe-S) clusters to target apoproteins. Can hydrolyze ATP.</text>
</comment>
<dbReference type="Pfam" id="PF10609">
    <property type="entry name" value="ParA"/>
    <property type="match status" value="1"/>
</dbReference>
<feature type="binding site" evidence="8">
    <location>
        <begin position="109"/>
        <end position="116"/>
    </location>
    <ligand>
        <name>ATP</name>
        <dbReference type="ChEBI" id="CHEBI:30616"/>
    </ligand>
</feature>
<dbReference type="PANTHER" id="PTHR42961">
    <property type="entry name" value="IRON-SULFUR PROTEIN NUBPL"/>
    <property type="match status" value="1"/>
</dbReference>
<dbReference type="InterPro" id="IPR027417">
    <property type="entry name" value="P-loop_NTPase"/>
</dbReference>
<proteinExistence type="inferred from homology"/>